<feature type="domain" description="HIT" evidence="2">
    <location>
        <begin position="1"/>
        <end position="100"/>
    </location>
</feature>
<name>A0A895Y7Z6_9ACTN</name>
<dbReference type="GO" id="GO:0003824">
    <property type="term" value="F:catalytic activity"/>
    <property type="evidence" value="ECO:0007669"/>
    <property type="project" value="InterPro"/>
</dbReference>
<protein>
    <submittedName>
        <fullName evidence="3">HIT family protein</fullName>
    </submittedName>
</protein>
<sequence>MGERQAKMIWRSANYVAFLSIYPNTPGATVVIPIEHYTSYVATAPAEVSAGLQLAAVEVAQLLDTAFPDVARTAIVYEGYGVDHLHAKLFPLHGTAELKDRWRPIHSNVKTTFDTYQGYVSSHDGPPASDDELSEIAEQIRATNQ</sequence>
<evidence type="ECO:0000313" key="3">
    <source>
        <dbReference type="EMBL" id="QSB13471.1"/>
    </source>
</evidence>
<dbReference type="InterPro" id="IPR011146">
    <property type="entry name" value="HIT-like"/>
</dbReference>
<dbReference type="InterPro" id="IPR001310">
    <property type="entry name" value="Histidine_triad_HIT"/>
</dbReference>
<dbReference type="PROSITE" id="PS51084">
    <property type="entry name" value="HIT_2"/>
    <property type="match status" value="1"/>
</dbReference>
<accession>A0A895Y7Z6</accession>
<evidence type="ECO:0000256" key="1">
    <source>
        <dbReference type="PROSITE-ProRule" id="PRU00464"/>
    </source>
</evidence>
<evidence type="ECO:0000259" key="2">
    <source>
        <dbReference type="PROSITE" id="PS51084"/>
    </source>
</evidence>
<dbReference type="Gene3D" id="3.30.428.10">
    <property type="entry name" value="HIT-like"/>
    <property type="match status" value="1"/>
</dbReference>
<dbReference type="SUPFAM" id="SSF54197">
    <property type="entry name" value="HIT-like"/>
    <property type="match status" value="1"/>
</dbReference>
<dbReference type="AlphaFoldDB" id="A0A895Y7Z6"/>
<dbReference type="Pfam" id="PF01230">
    <property type="entry name" value="HIT"/>
    <property type="match status" value="1"/>
</dbReference>
<comment type="caution">
    <text evidence="1">Lacks conserved residue(s) required for the propagation of feature annotation.</text>
</comment>
<reference evidence="3" key="1">
    <citation type="submission" date="2021-02" db="EMBL/GenBank/DDBJ databases">
        <title>Natrosporangium hydrolyticum gen. nov., sp. nov, a haloalkaliphilic actinobacterium from a soda solonchak soil.</title>
        <authorList>
            <person name="Sorokin D.Y."/>
            <person name="Khijniak T.V."/>
            <person name="Zakharycheva A.P."/>
            <person name="Boueva O.V."/>
            <person name="Ariskina E.V."/>
            <person name="Hahnke R.L."/>
            <person name="Bunk B."/>
            <person name="Sproer C."/>
            <person name="Schumann P."/>
            <person name="Evtushenko L.I."/>
            <person name="Kublanov I.V."/>
        </authorList>
    </citation>
    <scope>NUCLEOTIDE SEQUENCE</scope>
    <source>
        <strain evidence="3">DSM 106523</strain>
    </source>
</reference>
<dbReference type="PANTHER" id="PTHR46648:SF1">
    <property type="entry name" value="ADENOSINE 5'-MONOPHOSPHORAMIDASE HNT1"/>
    <property type="match status" value="1"/>
</dbReference>
<dbReference type="InterPro" id="IPR036265">
    <property type="entry name" value="HIT-like_sf"/>
</dbReference>
<gene>
    <name evidence="3" type="ORF">JQS43_17960</name>
</gene>
<dbReference type="PANTHER" id="PTHR46648">
    <property type="entry name" value="HIT FAMILY PROTEIN 1"/>
    <property type="match status" value="1"/>
</dbReference>
<proteinExistence type="predicted"/>
<dbReference type="GO" id="GO:0009117">
    <property type="term" value="P:nucleotide metabolic process"/>
    <property type="evidence" value="ECO:0007669"/>
    <property type="project" value="TreeGrafter"/>
</dbReference>
<dbReference type="RefSeq" id="WP_239675563.1">
    <property type="nucleotide sequence ID" value="NZ_CP070499.1"/>
</dbReference>
<organism evidence="3 4">
    <name type="scientific">Natronosporangium hydrolyticum</name>
    <dbReference type="NCBI Taxonomy" id="2811111"/>
    <lineage>
        <taxon>Bacteria</taxon>
        <taxon>Bacillati</taxon>
        <taxon>Actinomycetota</taxon>
        <taxon>Actinomycetes</taxon>
        <taxon>Micromonosporales</taxon>
        <taxon>Micromonosporaceae</taxon>
        <taxon>Natronosporangium</taxon>
    </lineage>
</organism>
<dbReference type="Proteomes" id="UP000662857">
    <property type="component" value="Chromosome"/>
</dbReference>
<dbReference type="EMBL" id="CP070499">
    <property type="protein sequence ID" value="QSB13471.1"/>
    <property type="molecule type" value="Genomic_DNA"/>
</dbReference>
<dbReference type="KEGG" id="nhy:JQS43_17960"/>
<evidence type="ECO:0000313" key="4">
    <source>
        <dbReference type="Proteomes" id="UP000662857"/>
    </source>
</evidence>
<keyword evidence="4" id="KW-1185">Reference proteome</keyword>